<organism evidence="1 2">
    <name type="scientific">Actinomadura meridiana</name>
    <dbReference type="NCBI Taxonomy" id="559626"/>
    <lineage>
        <taxon>Bacteria</taxon>
        <taxon>Bacillati</taxon>
        <taxon>Actinomycetota</taxon>
        <taxon>Actinomycetes</taxon>
        <taxon>Streptosporangiales</taxon>
        <taxon>Thermomonosporaceae</taxon>
        <taxon>Actinomadura</taxon>
    </lineage>
</organism>
<keyword evidence="2" id="KW-1185">Reference proteome</keyword>
<accession>A0ABP8BUX8</accession>
<evidence type="ECO:0000313" key="2">
    <source>
        <dbReference type="Proteomes" id="UP001501710"/>
    </source>
</evidence>
<dbReference type="EMBL" id="BAABAS010000004">
    <property type="protein sequence ID" value="GAA4227039.1"/>
    <property type="molecule type" value="Genomic_DNA"/>
</dbReference>
<proteinExistence type="predicted"/>
<reference evidence="2" key="1">
    <citation type="journal article" date="2019" name="Int. J. Syst. Evol. Microbiol.">
        <title>The Global Catalogue of Microorganisms (GCM) 10K type strain sequencing project: providing services to taxonomists for standard genome sequencing and annotation.</title>
        <authorList>
            <consortium name="The Broad Institute Genomics Platform"/>
            <consortium name="The Broad Institute Genome Sequencing Center for Infectious Disease"/>
            <person name="Wu L."/>
            <person name="Ma J."/>
        </authorList>
    </citation>
    <scope>NUCLEOTIDE SEQUENCE [LARGE SCALE GENOMIC DNA]</scope>
    <source>
        <strain evidence="2">JCM 17440</strain>
    </source>
</reference>
<protein>
    <submittedName>
        <fullName evidence="1">Uncharacterized protein</fullName>
    </submittedName>
</protein>
<comment type="caution">
    <text evidence="1">The sequence shown here is derived from an EMBL/GenBank/DDBJ whole genome shotgun (WGS) entry which is preliminary data.</text>
</comment>
<gene>
    <name evidence="1" type="ORF">GCM10022254_13720</name>
</gene>
<evidence type="ECO:0000313" key="1">
    <source>
        <dbReference type="EMBL" id="GAA4227039.1"/>
    </source>
</evidence>
<name>A0ABP8BUX8_9ACTN</name>
<sequence length="85" mass="9206">MRALARMRRVIDVGIAAGEVGPRFGVDLAREVTTLLNEVDGGEPVDLVRRVERLRAAIDGRRPGEVSPDRVADLTALLAEVPVSF</sequence>
<dbReference type="Proteomes" id="UP001501710">
    <property type="component" value="Unassembled WGS sequence"/>
</dbReference>